<comment type="caution">
    <text evidence="2">The sequence shown here is derived from an EMBL/GenBank/DDBJ whole genome shotgun (WGS) entry which is preliminary data.</text>
</comment>
<dbReference type="PANTHER" id="PTHR33875:SF2">
    <property type="entry name" value="ACR183CP"/>
    <property type="match status" value="1"/>
</dbReference>
<evidence type="ECO:0000259" key="1">
    <source>
        <dbReference type="Pfam" id="PF13462"/>
    </source>
</evidence>
<dbReference type="STRING" id="1035309.A0A2C5X436"/>
<reference evidence="2 3" key="2">
    <citation type="journal article" date="2013" name="IMA Fungus">
        <title>IMA Genome-F 1: Ceratocystis fimbriata: Draft nuclear genome sequence for the plant pathogen, Ceratocystis fimbriata.</title>
        <authorList>
            <person name="Wilken P.M."/>
            <person name="Steenkamp E.T."/>
            <person name="Wingfield M.J."/>
            <person name="de Beer Z.W."/>
            <person name="Wingfield B.D."/>
        </authorList>
    </citation>
    <scope>NUCLEOTIDE SEQUENCE [LARGE SCALE GENOMIC DNA]</scope>
    <source>
        <strain evidence="2 3">CBS 114723</strain>
    </source>
</reference>
<dbReference type="PANTHER" id="PTHR33875">
    <property type="entry name" value="OS09G0542200 PROTEIN"/>
    <property type="match status" value="1"/>
</dbReference>
<organism evidence="2 3">
    <name type="scientific">Ceratocystis fimbriata CBS 114723</name>
    <dbReference type="NCBI Taxonomy" id="1035309"/>
    <lineage>
        <taxon>Eukaryota</taxon>
        <taxon>Fungi</taxon>
        <taxon>Dikarya</taxon>
        <taxon>Ascomycota</taxon>
        <taxon>Pezizomycotina</taxon>
        <taxon>Sordariomycetes</taxon>
        <taxon>Hypocreomycetidae</taxon>
        <taxon>Microascales</taxon>
        <taxon>Ceratocystidaceae</taxon>
        <taxon>Ceratocystis</taxon>
    </lineage>
</organism>
<sequence length="217" mass="23829">MAVAPKYAATRLVFGAPKSIVDGVPPAAHTIEVFLDYCCPFSAKIFTTLTKTVAPLIKNNNTWAANVQLVFRQQVQPWHPSSILMHEAALAVQQVSPTQFWNFSEVLFAKQTEYFDVNVVSETRNATYKRLAALAATVGVDSDRVYKLLEISDKPAADGSLNSGNGVTNDLKYAVKTSRLVGVHVSPTVIFNGVVQNDISSGWDAGQWERWLTENIV</sequence>
<dbReference type="Pfam" id="PF13462">
    <property type="entry name" value="Thioredoxin_4"/>
    <property type="match status" value="1"/>
</dbReference>
<dbReference type="Proteomes" id="UP000222788">
    <property type="component" value="Unassembled WGS sequence"/>
</dbReference>
<name>A0A2C5X436_9PEZI</name>
<keyword evidence="3" id="KW-1185">Reference proteome</keyword>
<feature type="domain" description="Thioredoxin-like fold" evidence="1">
    <location>
        <begin position="17"/>
        <end position="196"/>
    </location>
</feature>
<accession>A0A2C5X436</accession>
<dbReference type="SUPFAM" id="SSF52833">
    <property type="entry name" value="Thioredoxin-like"/>
    <property type="match status" value="1"/>
</dbReference>
<dbReference type="AlphaFoldDB" id="A0A2C5X436"/>
<gene>
    <name evidence="2" type="ORF">CFIMG_008348RA00001</name>
</gene>
<proteinExistence type="predicted"/>
<dbReference type="InterPro" id="IPR012336">
    <property type="entry name" value="Thioredoxin-like_fold"/>
</dbReference>
<protein>
    <recommendedName>
        <fullName evidence="1">Thioredoxin-like fold domain-containing protein</fullName>
    </recommendedName>
</protein>
<dbReference type="Gene3D" id="3.40.30.10">
    <property type="entry name" value="Glutaredoxin"/>
    <property type="match status" value="1"/>
</dbReference>
<evidence type="ECO:0000313" key="2">
    <source>
        <dbReference type="EMBL" id="PHH52803.1"/>
    </source>
</evidence>
<dbReference type="OrthoDB" id="37297at2759"/>
<dbReference type="InterPro" id="IPR036249">
    <property type="entry name" value="Thioredoxin-like_sf"/>
</dbReference>
<dbReference type="EMBL" id="APWK03000057">
    <property type="protein sequence ID" value="PHH52803.1"/>
    <property type="molecule type" value="Genomic_DNA"/>
</dbReference>
<reference evidence="2 3" key="1">
    <citation type="journal article" date="2013" name="Fungal Biol.">
        <title>Analysis of microsatellite markers in the genome of the plant pathogen Ceratocystis fimbriata.</title>
        <authorList>
            <person name="Simpson M.C."/>
            <person name="Wilken P.M."/>
            <person name="Coetzee M.P."/>
            <person name="Wingfield M.J."/>
            <person name="Wingfield B.D."/>
        </authorList>
    </citation>
    <scope>NUCLEOTIDE SEQUENCE [LARGE SCALE GENOMIC DNA]</scope>
    <source>
        <strain evidence="2 3">CBS 114723</strain>
    </source>
</reference>
<evidence type="ECO:0000313" key="3">
    <source>
        <dbReference type="Proteomes" id="UP000222788"/>
    </source>
</evidence>